<dbReference type="OrthoDB" id="437973at2759"/>
<evidence type="ECO:0000313" key="3">
    <source>
        <dbReference type="EnsemblMetazoa" id="CapteP139322"/>
    </source>
</evidence>
<feature type="coiled-coil region" evidence="1">
    <location>
        <begin position="25"/>
        <end position="52"/>
    </location>
</feature>
<reference evidence="3" key="3">
    <citation type="submission" date="2015-06" db="UniProtKB">
        <authorList>
            <consortium name="EnsemblMetazoa"/>
        </authorList>
    </citation>
    <scope>IDENTIFICATION</scope>
</reference>
<feature type="non-terminal residue" evidence="2">
    <location>
        <position position="1"/>
    </location>
</feature>
<dbReference type="Proteomes" id="UP000014760">
    <property type="component" value="Unassembled WGS sequence"/>
</dbReference>
<reference evidence="4" key="1">
    <citation type="submission" date="2012-12" db="EMBL/GenBank/DDBJ databases">
        <authorList>
            <person name="Hellsten U."/>
            <person name="Grimwood J."/>
            <person name="Chapman J.A."/>
            <person name="Shapiro H."/>
            <person name="Aerts A."/>
            <person name="Otillar R.P."/>
            <person name="Terry A.Y."/>
            <person name="Boore J.L."/>
            <person name="Simakov O."/>
            <person name="Marletaz F."/>
            <person name="Cho S.-J."/>
            <person name="Edsinger-Gonzales E."/>
            <person name="Havlak P."/>
            <person name="Kuo D.-H."/>
            <person name="Larsson T."/>
            <person name="Lv J."/>
            <person name="Arendt D."/>
            <person name="Savage R."/>
            <person name="Osoegawa K."/>
            <person name="de Jong P."/>
            <person name="Lindberg D.R."/>
            <person name="Seaver E.C."/>
            <person name="Weisblat D.A."/>
            <person name="Putnam N.H."/>
            <person name="Grigoriev I.V."/>
            <person name="Rokhsar D.S."/>
        </authorList>
    </citation>
    <scope>NUCLEOTIDE SEQUENCE</scope>
    <source>
        <strain evidence="4">I ESC-2004</strain>
    </source>
</reference>
<dbReference type="AlphaFoldDB" id="R7TS00"/>
<evidence type="ECO:0000313" key="4">
    <source>
        <dbReference type="Proteomes" id="UP000014760"/>
    </source>
</evidence>
<accession>R7TS00</accession>
<dbReference type="HOGENOM" id="CLU_209338_0_0_1"/>
<dbReference type="GO" id="GO:0008270">
    <property type="term" value="F:zinc ion binding"/>
    <property type="evidence" value="ECO:0007669"/>
    <property type="project" value="InterPro"/>
</dbReference>
<keyword evidence="4" id="KW-1185">Reference proteome</keyword>
<dbReference type="PANTHER" id="PTHR13491">
    <property type="entry name" value="ZCCHC10 PROTEIN"/>
    <property type="match status" value="1"/>
</dbReference>
<dbReference type="PANTHER" id="PTHR13491:SF0">
    <property type="entry name" value="ZINC FINGER CCHC DOMAIN-CONTAINING PROTEIN 10"/>
    <property type="match status" value="1"/>
</dbReference>
<reference evidence="2 4" key="2">
    <citation type="journal article" date="2013" name="Nature">
        <title>Insights into bilaterian evolution from three spiralian genomes.</title>
        <authorList>
            <person name="Simakov O."/>
            <person name="Marletaz F."/>
            <person name="Cho S.J."/>
            <person name="Edsinger-Gonzales E."/>
            <person name="Havlak P."/>
            <person name="Hellsten U."/>
            <person name="Kuo D.H."/>
            <person name="Larsson T."/>
            <person name="Lv J."/>
            <person name="Arendt D."/>
            <person name="Savage R."/>
            <person name="Osoegawa K."/>
            <person name="de Jong P."/>
            <person name="Grimwood J."/>
            <person name="Chapman J.A."/>
            <person name="Shapiro H."/>
            <person name="Aerts A."/>
            <person name="Otillar R.P."/>
            <person name="Terry A.Y."/>
            <person name="Boore J.L."/>
            <person name="Grigoriev I.V."/>
            <person name="Lindberg D.R."/>
            <person name="Seaver E.C."/>
            <person name="Weisblat D.A."/>
            <person name="Putnam N.H."/>
            <person name="Rokhsar D.S."/>
        </authorList>
    </citation>
    <scope>NUCLEOTIDE SEQUENCE</scope>
    <source>
        <strain evidence="2 4">I ESC-2004</strain>
    </source>
</reference>
<dbReference type="InterPro" id="IPR039715">
    <property type="entry name" value="ZCCHC10"/>
</dbReference>
<sequence>EPSPENVRCQKCLQVGHWTYTCTGKRKYVERMSRTKELKKRLKQNEENKKLELL</sequence>
<evidence type="ECO:0008006" key="5">
    <source>
        <dbReference type="Google" id="ProtNLM"/>
    </source>
</evidence>
<dbReference type="EMBL" id="AMQN01012361">
    <property type="status" value="NOT_ANNOTATED_CDS"/>
    <property type="molecule type" value="Genomic_DNA"/>
</dbReference>
<name>R7TS00_CAPTE</name>
<organism evidence="2">
    <name type="scientific">Capitella teleta</name>
    <name type="common">Polychaete worm</name>
    <dbReference type="NCBI Taxonomy" id="283909"/>
    <lineage>
        <taxon>Eukaryota</taxon>
        <taxon>Metazoa</taxon>
        <taxon>Spiralia</taxon>
        <taxon>Lophotrochozoa</taxon>
        <taxon>Annelida</taxon>
        <taxon>Polychaeta</taxon>
        <taxon>Sedentaria</taxon>
        <taxon>Scolecida</taxon>
        <taxon>Capitellidae</taxon>
        <taxon>Capitella</taxon>
    </lineage>
</organism>
<dbReference type="SUPFAM" id="SSF57756">
    <property type="entry name" value="Retrovirus zinc finger-like domains"/>
    <property type="match status" value="1"/>
</dbReference>
<evidence type="ECO:0000313" key="2">
    <source>
        <dbReference type="EMBL" id="ELT94271.1"/>
    </source>
</evidence>
<dbReference type="EMBL" id="KB309474">
    <property type="protein sequence ID" value="ELT94271.1"/>
    <property type="molecule type" value="Genomic_DNA"/>
</dbReference>
<dbReference type="OMA" id="EKFRCQK"/>
<dbReference type="EnsemblMetazoa" id="CapteT139322">
    <property type="protein sequence ID" value="CapteP139322"/>
    <property type="gene ID" value="CapteG139322"/>
</dbReference>
<dbReference type="GO" id="GO:0003676">
    <property type="term" value="F:nucleic acid binding"/>
    <property type="evidence" value="ECO:0007669"/>
    <property type="project" value="InterPro"/>
</dbReference>
<proteinExistence type="predicted"/>
<keyword evidence="1" id="KW-0175">Coiled coil</keyword>
<evidence type="ECO:0000256" key="1">
    <source>
        <dbReference type="SAM" id="Coils"/>
    </source>
</evidence>
<gene>
    <name evidence="2" type="ORF">CAPTEDRAFT_139322</name>
</gene>
<dbReference type="InterPro" id="IPR036875">
    <property type="entry name" value="Znf_CCHC_sf"/>
</dbReference>
<dbReference type="Pfam" id="PF13917">
    <property type="entry name" value="zf-CCHC_3"/>
    <property type="match status" value="1"/>
</dbReference>
<protein>
    <recommendedName>
        <fullName evidence="5">Zinc finger CCHC domain-containing protein 10</fullName>
    </recommendedName>
</protein>